<dbReference type="InterPro" id="IPR053058">
    <property type="entry name" value="Mulikevirus_tape_measure"/>
</dbReference>
<evidence type="ECO:0000313" key="4">
    <source>
        <dbReference type="EMBL" id="TXI34776.1"/>
    </source>
</evidence>
<dbReference type="Pfam" id="PF20155">
    <property type="entry name" value="TMP_3"/>
    <property type="match status" value="1"/>
</dbReference>
<gene>
    <name evidence="4" type="ORF">E6Q69_03245</name>
</gene>
<comment type="caution">
    <text evidence="4">The sequence shown here is derived from an EMBL/GenBank/DDBJ whole genome shotgun (WGS) entry which is preliminary data.</text>
</comment>
<dbReference type="PANTHER" id="PTHR38812:SF2">
    <property type="entry name" value="MU-LIKE PROPHAGE FLUMU PROTEIN GP42"/>
    <property type="match status" value="1"/>
</dbReference>
<evidence type="ECO:0000313" key="5">
    <source>
        <dbReference type="Proteomes" id="UP000321110"/>
    </source>
</evidence>
<evidence type="ECO:0000256" key="1">
    <source>
        <dbReference type="SAM" id="Coils"/>
    </source>
</evidence>
<feature type="coiled-coil region" evidence="1">
    <location>
        <begin position="99"/>
        <end position="133"/>
    </location>
</feature>
<protein>
    <recommendedName>
        <fullName evidence="3">Tape measure protein N-terminal domain-containing protein</fullName>
    </recommendedName>
</protein>
<dbReference type="AlphaFoldDB" id="A0A5C7WB97"/>
<evidence type="ECO:0000256" key="2">
    <source>
        <dbReference type="SAM" id="MobiDB-lite"/>
    </source>
</evidence>
<feature type="coiled-coil region" evidence="1">
    <location>
        <begin position="682"/>
        <end position="730"/>
    </location>
</feature>
<feature type="compositionally biased region" description="Basic and acidic residues" evidence="2">
    <location>
        <begin position="891"/>
        <end position="906"/>
    </location>
</feature>
<keyword evidence="1" id="KW-0175">Coiled coil</keyword>
<proteinExistence type="predicted"/>
<organism evidence="4 5">
    <name type="scientific">Aquipseudomonas alcaligenes</name>
    <name type="common">Pseudomonas alcaligenes</name>
    <dbReference type="NCBI Taxonomy" id="43263"/>
    <lineage>
        <taxon>Bacteria</taxon>
        <taxon>Pseudomonadati</taxon>
        <taxon>Pseudomonadota</taxon>
        <taxon>Gammaproteobacteria</taxon>
        <taxon>Pseudomonadales</taxon>
        <taxon>Pseudomonadaceae</taxon>
        <taxon>Aquipseudomonas</taxon>
    </lineage>
</organism>
<sequence>MAGIRERLVQLTVRAREFLSGDLKPATDAMRGLSEEGRRLKDELAEAGRARGLVRTLRDTEGATGSLEQAWRDAQATLDDLTREIGDSEQATAGQRIALREARRTADEAQSAYERSQRAIKNLRTELKALNVDTGNLGSEEDRLTAEIKQNKQAVDDNREAIKQKRVEEKKAAEAAQEHASRVDAARGALASGAKQVLAFTAAFVGLDALFGAVGRGLDLVRGGIVTMLQTGDQFEGLQTRMNALMGSVAAGEAATAWVKEFAKNTPLELQDVTDAFAQLQAYGVDPMNGTLQALVDQNEKLGGGMERLQGIISAVGQAYAKQKLQTEEILQLVERGVPVWDMLSKVTGKNAADLQELASKGKLGRDVLAALVKEIGNLSAGAAAANMDRLSGIISNLKDQATDFYNRIANAGALEYVKDQLKQLSDRISQMAADGSLDALAKGLSDAFVQGVEKVKEFAFSLGEVDFRRLVDDSAAWLSDFGGKIDQAARAITLVAAPFRALGNVVTGSLSAIGVAFTSLMANALTLLANVAKVIPDVFWGREIVNGIYSLRDNALGVFGDLVDQVEQDGSDIADTWRSVADDAEDSAERSAAAFRRSSEDIRTSLRKTGEDIQAHFRQNITSLEQGLAAVSFAETTAELDEIKAALERAKLPAGELEQVMAALEQRRGFVSQSVDMTSAADKLAAAVEKLRAEQKQLEADYRAGEISLEAWQQRHNEAAQEIVKLQSGLAGAKVEVTSLAGALDGIDSAQSVQQLELMRVALLEAYRSGRITQEEFAQGTTALSGRMKELKGSASGAADGVSNLEEKLGDLQSVQQAISSAKTDVDINNIRTALRKLYNDGKIGSAEYNAELERLNERQKELKGAVQQGTKAQQDKNKADEDAIVTSEQLRRESGKRMEAERQAGDAAMQARRKGSEEAKRDMSAVEGFFGGVLTRAREPLAGLSKAALDAYDKLRGIKSADLELDTSSLEATAKSLDKVNQQLDATKAALSNPLTSSLGKWAANMQRTSLETQKAYLGQKAALQSLMERYESGQMTLAGFANAAAAAKSQLGLLDDSDLSGLESAIKSAKEQMKQLGESTRGTLESLQDELDGLEGREADIQRRRFSARQRELQAQLAEAQASGDANAVSNAARALGVLRQIEAATEQQRVREEQQKRIEADQKSVAAPVQPVTPSKIIRLEVKGQAVDVAVSDSADETKLLSLLEEAGLRSL</sequence>
<feature type="region of interest" description="Disordered" evidence="2">
    <location>
        <begin position="866"/>
        <end position="910"/>
    </location>
</feature>
<dbReference type="InterPro" id="IPR013491">
    <property type="entry name" value="Tape_meas_N"/>
</dbReference>
<dbReference type="NCBIfam" id="TIGR02675">
    <property type="entry name" value="tape_meas_nterm"/>
    <property type="match status" value="1"/>
</dbReference>
<dbReference type="PANTHER" id="PTHR38812">
    <property type="entry name" value="MU-LIKE PROPHAGE FLUMU PROTEIN GP42"/>
    <property type="match status" value="1"/>
</dbReference>
<dbReference type="Proteomes" id="UP000321110">
    <property type="component" value="Unassembled WGS sequence"/>
</dbReference>
<accession>A0A5C7WB97</accession>
<dbReference type="EMBL" id="SSFO01000057">
    <property type="protein sequence ID" value="TXI34776.1"/>
    <property type="molecule type" value="Genomic_DNA"/>
</dbReference>
<reference evidence="4 5" key="1">
    <citation type="submission" date="2018-09" db="EMBL/GenBank/DDBJ databases">
        <title>Metagenome Assembled Genomes from an Advanced Water Purification Facility.</title>
        <authorList>
            <person name="Stamps B.W."/>
            <person name="Spear J.R."/>
        </authorList>
    </citation>
    <scope>NUCLEOTIDE SEQUENCE [LARGE SCALE GENOMIC DNA]</scope>
    <source>
        <strain evidence="4">Bin_52_1</strain>
    </source>
</reference>
<feature type="domain" description="Tape measure protein N-terminal" evidence="3">
    <location>
        <begin position="228"/>
        <end position="410"/>
    </location>
</feature>
<evidence type="ECO:0000259" key="3">
    <source>
        <dbReference type="Pfam" id="PF20155"/>
    </source>
</evidence>
<feature type="coiled-coil region" evidence="1">
    <location>
        <begin position="1062"/>
        <end position="1167"/>
    </location>
</feature>
<name>A0A5C7WB97_AQUAC</name>